<feature type="transmembrane region" description="Helical" evidence="1">
    <location>
        <begin position="45"/>
        <end position="66"/>
    </location>
</feature>
<dbReference type="EMBL" id="CADCTV010001067">
    <property type="protein sequence ID" value="CAA9376543.1"/>
    <property type="molecule type" value="Genomic_DNA"/>
</dbReference>
<feature type="transmembrane region" description="Helical" evidence="1">
    <location>
        <begin position="73"/>
        <end position="93"/>
    </location>
</feature>
<keyword evidence="1" id="KW-0472">Membrane</keyword>
<dbReference type="AlphaFoldDB" id="A0A6J4N2V5"/>
<keyword evidence="1" id="KW-0812">Transmembrane</keyword>
<evidence type="ECO:0000256" key="1">
    <source>
        <dbReference type="SAM" id="Phobius"/>
    </source>
</evidence>
<gene>
    <name evidence="2" type="ORF">AVDCRST_MAG89-5049</name>
</gene>
<protein>
    <submittedName>
        <fullName evidence="2">Uncharacterized protein</fullName>
    </submittedName>
</protein>
<organism evidence="2">
    <name type="scientific">uncultured Gemmatimonadota bacterium</name>
    <dbReference type="NCBI Taxonomy" id="203437"/>
    <lineage>
        <taxon>Bacteria</taxon>
        <taxon>Pseudomonadati</taxon>
        <taxon>Gemmatimonadota</taxon>
        <taxon>environmental samples</taxon>
    </lineage>
</organism>
<accession>A0A6J4N2V5</accession>
<feature type="transmembrane region" description="Helical" evidence="1">
    <location>
        <begin position="12"/>
        <end position="39"/>
    </location>
</feature>
<name>A0A6J4N2V5_9BACT</name>
<keyword evidence="1" id="KW-1133">Transmembrane helix</keyword>
<sequence length="140" mass="14400">MHTEHLQNVRPSWVGFGWFVSVAVASLVLVALNALGLIVEGSRSTGPWTVAALLVGFTLGGFFTGARVGAAPILHGVAMGLFSIVVWLVANLVGEALDAAAWSEVPPAVFAGGLLVQMIAAAVGARIGSRGRRAALARRS</sequence>
<proteinExistence type="predicted"/>
<reference evidence="2" key="1">
    <citation type="submission" date="2020-02" db="EMBL/GenBank/DDBJ databases">
        <authorList>
            <person name="Meier V. D."/>
        </authorList>
    </citation>
    <scope>NUCLEOTIDE SEQUENCE</scope>
    <source>
        <strain evidence="2">AVDCRST_MAG89</strain>
    </source>
</reference>
<feature type="transmembrane region" description="Helical" evidence="1">
    <location>
        <begin position="105"/>
        <end position="129"/>
    </location>
</feature>
<evidence type="ECO:0000313" key="2">
    <source>
        <dbReference type="EMBL" id="CAA9376543.1"/>
    </source>
</evidence>